<proteinExistence type="predicted"/>
<dbReference type="Proteomes" id="UP000190044">
    <property type="component" value="Unassembled WGS sequence"/>
</dbReference>
<organism evidence="1 2">
    <name type="scientific">Sphingopyxis flava</name>
    <dbReference type="NCBI Taxonomy" id="1507287"/>
    <lineage>
        <taxon>Bacteria</taxon>
        <taxon>Pseudomonadati</taxon>
        <taxon>Pseudomonadota</taxon>
        <taxon>Alphaproteobacteria</taxon>
        <taxon>Sphingomonadales</taxon>
        <taxon>Sphingomonadaceae</taxon>
        <taxon>Sphingopyxis</taxon>
    </lineage>
</organism>
<accession>A0A1T5CFL7</accession>
<keyword evidence="2" id="KW-1185">Reference proteome</keyword>
<name>A0A1T5CFL7_9SPHN</name>
<sequence>MNDFQCVALGERDIGERRARHNLTVAFDGDLLHIEPQRGDEIGNAAASYLPLFAVEDDRNHRCTLALPFAKQPI</sequence>
<evidence type="ECO:0000313" key="1">
    <source>
        <dbReference type="EMBL" id="SKB58131.1"/>
    </source>
</evidence>
<reference evidence="2" key="1">
    <citation type="submission" date="2017-02" db="EMBL/GenBank/DDBJ databases">
        <authorList>
            <person name="Varghese N."/>
            <person name="Submissions S."/>
        </authorList>
    </citation>
    <scope>NUCLEOTIDE SEQUENCE [LARGE SCALE GENOMIC DNA]</scope>
    <source>
        <strain evidence="2">R11H</strain>
    </source>
</reference>
<gene>
    <name evidence="1" type="ORF">SAMN06295937_101017</name>
</gene>
<dbReference type="EMBL" id="FUYP01000010">
    <property type="protein sequence ID" value="SKB58131.1"/>
    <property type="molecule type" value="Genomic_DNA"/>
</dbReference>
<dbReference type="AlphaFoldDB" id="A0A1T5CFL7"/>
<protein>
    <submittedName>
        <fullName evidence="1">Uncharacterized protein</fullName>
    </submittedName>
</protein>
<evidence type="ECO:0000313" key="2">
    <source>
        <dbReference type="Proteomes" id="UP000190044"/>
    </source>
</evidence>